<proteinExistence type="predicted"/>
<name>A0A9D4ZEH4_ADICA</name>
<protein>
    <recommendedName>
        <fullName evidence="2">KNTC1 first ARM-repeats domain-containing protein</fullName>
    </recommendedName>
</protein>
<keyword evidence="4" id="KW-1185">Reference proteome</keyword>
<dbReference type="GO" id="GO:0070939">
    <property type="term" value="C:Dsl1/NZR complex"/>
    <property type="evidence" value="ECO:0007669"/>
    <property type="project" value="TreeGrafter"/>
</dbReference>
<evidence type="ECO:0000259" key="2">
    <source>
        <dbReference type="Pfam" id="PF24520"/>
    </source>
</evidence>
<dbReference type="PANTHER" id="PTHR15922">
    <property type="entry name" value="NEUROBLASTOMA-AMPLIFIED SEQUENCE"/>
    <property type="match status" value="1"/>
</dbReference>
<gene>
    <name evidence="3" type="ORF">GOP47_0014733</name>
</gene>
<dbReference type="Proteomes" id="UP000886520">
    <property type="component" value="Chromosome 14"/>
</dbReference>
<evidence type="ECO:0000313" key="3">
    <source>
        <dbReference type="EMBL" id="KAI5070390.1"/>
    </source>
</evidence>
<sequence length="2273" mass="254399">MIRAEELSMADPGIPSSSKEQPSHSYPRVLRLSRHASVTPQPLPDQIPSPPATWTGRFLSGLAQWWGNQEQSSGVQPSRALVVSAANTDIAIIDDYHITFLSIANGFEHAIQSRAGHAEDGFYTCGVWLEDSGFLAAMTRLNGMVMMDRSGKEVSRVPSGCWKTSAYALAIFAKQMKNTAGGEWYKLVIFASDCSIYQIEYGPKGFGELCSSPVSHASMKKIHPQGVTCHVYNCAKSFLALAGSSGSKSPRSAGTCCVSLWKVQDFWQSVEPLGYVDDIQIESSLGVGSFKAVSNVSMKLIMSPSCSYIGLLDAGTELHLVKVKQVPNGKLEKLNLHDGVKHGSRDEGRLQELKYPYFEVTSDNGISKGTDYENPLGIEEACWWDDTTLFLLKADGVLVIASIPYLQTVSRFHSGILKGGMYMTYGSQRCIYVLETILDEEQQSTVRTGSVIEARRGGWRLLRMQEHTVLQLFKALLANSEFDFALDVANRYNLEVDTVYKSQWLCSDWNLKSVQQILSKVKDTTWVLSECLQRVCPSMEAMDGLLRHGLHLVDSVVGPKSLKHAAYDPAVGQLCLSRLRLLQFGDRLETYLGLSMDRYSPKDYEVFRLSPLVDVALRLAESGKTGAVSLLYKRHVYSLTPFLLKILDAFPETLSPQSYAHLLPSLSPFTPYIVGRERDWIEEDSIIDILKKYNGDCGESDAVKLADSTEHVVKALIGFVWPSEIEIIEWYKRRVSTIDRLSGQLENALTLLDLGKQKGISGLEDLWEDLSSLHWVTYNISEADEGTEINWNLEAWQLLTDYEKFQAMLKGVTETNVLDRLNEKAIPFLNQKMRRIPIENEVQEHPFLVKWMKEMAAKDQLHICAIILTEACKDIRSNSLFKSELECINAGLECVYTCPGTDQWDTMEKILTKLSQSCSQLQANNLEDRGSTLKQIGRGASRVSPFSMYTRSTENTLKSDTGVASAKENVYVPLDRKIQKALGHVDAGRLLFNYQVPKPIAFLENAQSDERVVKQLILSMLSKFARRQPARSDAEWATMWDHLQRLQAKAFTFLNRQFLFMEYYSSLLKAGKFTLAKSQLKALGNNLLSPEKIETVIIQVSRDYLFSASTLDSLEIEKSRLCLNLVPESKNIASELDYIETVTKRLPALGVSMLPLQVKQTKDPMDIVRKSLIGSSSEGELQVDDVLDIAKSLGLNSGDQIDEVKEAIARQAAASGQIGLALHLCHGLMRRGHKAVWELCAALARGPELEEINLQLRKELLGFAISYCDDSSISQLLLTWKELDFSERCIYVKEAMDIGPSGGNTIVEGSSLEADLQQSDDLLPDLKKLLSEVAHLEGNVSLRVQKSLLRILCSHLPWLLQAANLWKLEKVEHGDMDLLVKAIATLLLGLAHNNLCARDELICQLAHVALSRFSRAEDFIGLGYLLNLSDNSRATDFLEGEIHHGEDLKNTCKILSLAFKYGSLQQKGMVGSSESPRARRERLLAVLRESDHSTVSEIIAEDGSGSKDVSWSQWQSKILKDLNAAQYSLELAPVVANFNLDQFMKGDQEYMKEVIKVLIKSSATPESTELDQTSRVDQYQSSNGSICYMEERAQSHRLNMLVLESNYKIFEKYMKHLDAIERWVFIQTLMTETAKVILEETGECCEDECRTKLCSLVDFWVIVLNSFNEESSSNDLSRKAKRASELRVCCESFGKLVLNNTLSGSLCREVIAQVVEAPSSEEERIRFLSAMVASGCAFQTVVVVWQHASESMRDDVFGHDFTTEISSIYVQIVSVTIHRCSVSSQSVSFDECFHQLDAMLKAVASLSKDHGFNDDGLLVPLREVRLCVWKTICDSAENLDIPSPLRVSLHKLREAIVSGHQRKGAFHGFDGHLRNFSIMWVGWDMMGLTGERTPPLQHTITALKSTELLSTAWQDLVFNAEDLDSVEAATAVFNELTMKVVHVQHACLLIRLLEGWGDIFGWEGNADEKETTIKEKAELVNAGWGDADGWDNVWDDSEEVIESGELEERVTRAVNALHACWKTALAKLASFREKELLLQALDRVHLRNGRTVLTREECLELVTFLAEEDPASALKVSLLLPYDDCQDLALESFDSKIRSTLSHKDDDGVSGRDDNERKQVLAVDECLLVLVLGAGRFSAWAEERKFAVLFCILSGLFSSMIQKGQFSSPFIRDTVFPYFLASLTPTSKYRVALALALQPMRMHPAFITWNSAYVSLRKFLEVKASMPFQIEESNTSSLTLENLSCISNSVHYLQSQLHKRLNSALQFLSNTSL</sequence>
<dbReference type="InterPro" id="IPR055403">
    <property type="entry name" value="ARM_KNTC1_1st"/>
</dbReference>
<dbReference type="GO" id="GO:0006890">
    <property type="term" value="P:retrograde vesicle-mediated transport, Golgi to endoplasmic reticulum"/>
    <property type="evidence" value="ECO:0007669"/>
    <property type="project" value="TreeGrafter"/>
</dbReference>
<comment type="caution">
    <text evidence="3">The sequence shown here is derived from an EMBL/GenBank/DDBJ whole genome shotgun (WGS) entry which is preliminary data.</text>
</comment>
<evidence type="ECO:0000256" key="1">
    <source>
        <dbReference type="SAM" id="MobiDB-lite"/>
    </source>
</evidence>
<dbReference type="OrthoDB" id="19988at2759"/>
<dbReference type="GO" id="GO:0000149">
    <property type="term" value="F:SNARE binding"/>
    <property type="evidence" value="ECO:0007669"/>
    <property type="project" value="TreeGrafter"/>
</dbReference>
<feature type="region of interest" description="Disordered" evidence="1">
    <location>
        <begin position="1"/>
        <end position="26"/>
    </location>
</feature>
<organism evidence="3 4">
    <name type="scientific">Adiantum capillus-veneris</name>
    <name type="common">Maidenhair fern</name>
    <dbReference type="NCBI Taxonomy" id="13818"/>
    <lineage>
        <taxon>Eukaryota</taxon>
        <taxon>Viridiplantae</taxon>
        <taxon>Streptophyta</taxon>
        <taxon>Embryophyta</taxon>
        <taxon>Tracheophyta</taxon>
        <taxon>Polypodiopsida</taxon>
        <taxon>Polypodiidae</taxon>
        <taxon>Polypodiales</taxon>
        <taxon>Pteridineae</taxon>
        <taxon>Pteridaceae</taxon>
        <taxon>Vittarioideae</taxon>
        <taxon>Adiantum</taxon>
    </lineage>
</organism>
<reference evidence="3" key="1">
    <citation type="submission" date="2021-01" db="EMBL/GenBank/DDBJ databases">
        <title>Adiantum capillus-veneris genome.</title>
        <authorList>
            <person name="Fang Y."/>
            <person name="Liao Q."/>
        </authorList>
    </citation>
    <scope>NUCLEOTIDE SEQUENCE</scope>
    <source>
        <strain evidence="3">H3</strain>
        <tissue evidence="3">Leaf</tissue>
    </source>
</reference>
<evidence type="ECO:0000313" key="4">
    <source>
        <dbReference type="Proteomes" id="UP000886520"/>
    </source>
</evidence>
<dbReference type="EMBL" id="JABFUD020000014">
    <property type="protein sequence ID" value="KAI5070390.1"/>
    <property type="molecule type" value="Genomic_DNA"/>
</dbReference>
<accession>A0A9D4ZEH4</accession>
<dbReference type="PANTHER" id="PTHR15922:SF2">
    <property type="entry name" value="NBAS SUBUNIT OF NRZ TETHERING COMPLEX"/>
    <property type="match status" value="1"/>
</dbReference>
<feature type="domain" description="KNTC1 first ARM-repeats" evidence="2">
    <location>
        <begin position="476"/>
        <end position="670"/>
    </location>
</feature>
<dbReference type="Pfam" id="PF24520">
    <property type="entry name" value="ARM_KNTC1_1st"/>
    <property type="match status" value="1"/>
</dbReference>
<feature type="compositionally biased region" description="Polar residues" evidence="1">
    <location>
        <begin position="15"/>
        <end position="24"/>
    </location>
</feature>